<dbReference type="AlphaFoldDB" id="A0A0F9CKG3"/>
<sequence>MTLQDFNPDNFRRTTVMDLGDLSALAATAEDWQLMLGAVIEAMLDRYDRNPDYHFIDTKLSLQSGQDFDADDPIRGTGTIYMWIQGRGLEALAGHAQWLQRCPNVATALRDRLAPRIQRMIAEVFAQTEVLRAATA</sequence>
<organism evidence="1">
    <name type="scientific">marine sediment metagenome</name>
    <dbReference type="NCBI Taxonomy" id="412755"/>
    <lineage>
        <taxon>unclassified sequences</taxon>
        <taxon>metagenomes</taxon>
        <taxon>ecological metagenomes</taxon>
    </lineage>
</organism>
<accession>A0A0F9CKG3</accession>
<feature type="non-terminal residue" evidence="1">
    <location>
        <position position="136"/>
    </location>
</feature>
<proteinExistence type="predicted"/>
<evidence type="ECO:0000313" key="1">
    <source>
        <dbReference type="EMBL" id="KKL26947.1"/>
    </source>
</evidence>
<name>A0A0F9CKG3_9ZZZZ</name>
<comment type="caution">
    <text evidence="1">The sequence shown here is derived from an EMBL/GenBank/DDBJ whole genome shotgun (WGS) entry which is preliminary data.</text>
</comment>
<protein>
    <submittedName>
        <fullName evidence="1">Uncharacterized protein</fullName>
    </submittedName>
</protein>
<dbReference type="EMBL" id="LAZR01035649">
    <property type="protein sequence ID" value="KKL26947.1"/>
    <property type="molecule type" value="Genomic_DNA"/>
</dbReference>
<gene>
    <name evidence="1" type="ORF">LCGC14_2390120</name>
</gene>
<reference evidence="1" key="1">
    <citation type="journal article" date="2015" name="Nature">
        <title>Complex archaea that bridge the gap between prokaryotes and eukaryotes.</title>
        <authorList>
            <person name="Spang A."/>
            <person name="Saw J.H."/>
            <person name="Jorgensen S.L."/>
            <person name="Zaremba-Niedzwiedzka K."/>
            <person name="Martijn J."/>
            <person name="Lind A.E."/>
            <person name="van Eijk R."/>
            <person name="Schleper C."/>
            <person name="Guy L."/>
            <person name="Ettema T.J."/>
        </authorList>
    </citation>
    <scope>NUCLEOTIDE SEQUENCE</scope>
</reference>